<evidence type="ECO:0000259" key="7">
    <source>
        <dbReference type="Pfam" id="PF09924"/>
    </source>
</evidence>
<protein>
    <submittedName>
        <fullName evidence="8">Phosphatidylglycerol lysyltransferase domain-containing protein</fullName>
    </submittedName>
</protein>
<keyword evidence="2" id="KW-1003">Cell membrane</keyword>
<dbReference type="InterPro" id="IPR051211">
    <property type="entry name" value="PG_lysyltransferase"/>
</dbReference>
<comment type="caution">
    <text evidence="8">The sequence shown here is derived from an EMBL/GenBank/DDBJ whole genome shotgun (WGS) entry which is preliminary data.</text>
</comment>
<evidence type="ECO:0000256" key="6">
    <source>
        <dbReference type="SAM" id="Phobius"/>
    </source>
</evidence>
<evidence type="ECO:0000256" key="4">
    <source>
        <dbReference type="ARBA" id="ARBA00022989"/>
    </source>
</evidence>
<comment type="subcellular location">
    <subcellularLocation>
        <location evidence="1">Cell membrane</location>
        <topology evidence="1">Multi-pass membrane protein</topology>
    </subcellularLocation>
</comment>
<feature type="transmembrane region" description="Helical" evidence="6">
    <location>
        <begin position="120"/>
        <end position="139"/>
    </location>
</feature>
<dbReference type="PANTHER" id="PTHR34697">
    <property type="entry name" value="PHOSPHATIDYLGLYCEROL LYSYLTRANSFERASE"/>
    <property type="match status" value="1"/>
</dbReference>
<dbReference type="PANTHER" id="PTHR34697:SF2">
    <property type="entry name" value="PHOSPHATIDYLGLYCEROL LYSYLTRANSFERASE"/>
    <property type="match status" value="1"/>
</dbReference>
<feature type="transmembrane region" description="Helical" evidence="6">
    <location>
        <begin position="21"/>
        <end position="47"/>
    </location>
</feature>
<organism evidence="8 9">
    <name type="scientific">Phenylobacterium terrae</name>
    <dbReference type="NCBI Taxonomy" id="2665495"/>
    <lineage>
        <taxon>Bacteria</taxon>
        <taxon>Pseudomonadati</taxon>
        <taxon>Pseudomonadota</taxon>
        <taxon>Alphaproteobacteria</taxon>
        <taxon>Caulobacterales</taxon>
        <taxon>Caulobacteraceae</taxon>
        <taxon>Phenylobacterium</taxon>
    </lineage>
</organism>
<dbReference type="Proteomes" id="UP001597237">
    <property type="component" value="Unassembled WGS sequence"/>
</dbReference>
<dbReference type="EMBL" id="JBHUEY010000001">
    <property type="protein sequence ID" value="MFD1784080.1"/>
    <property type="molecule type" value="Genomic_DNA"/>
</dbReference>
<feature type="transmembrane region" description="Helical" evidence="6">
    <location>
        <begin position="97"/>
        <end position="114"/>
    </location>
</feature>
<proteinExistence type="predicted"/>
<keyword evidence="3 6" id="KW-0812">Transmembrane</keyword>
<feature type="domain" description="Phosphatidylglycerol lysyltransferase C-terminal" evidence="7">
    <location>
        <begin position="237"/>
        <end position="528"/>
    </location>
</feature>
<dbReference type="Pfam" id="PF09924">
    <property type="entry name" value="LPG_synthase_C"/>
    <property type="match status" value="1"/>
</dbReference>
<gene>
    <name evidence="8" type="ORF">ACFSC0_11795</name>
</gene>
<keyword evidence="5 6" id="KW-0472">Membrane</keyword>
<name>A0ABW4N1X3_9CAUL</name>
<keyword evidence="4 6" id="KW-1133">Transmembrane helix</keyword>
<evidence type="ECO:0000313" key="8">
    <source>
        <dbReference type="EMBL" id="MFD1784080.1"/>
    </source>
</evidence>
<evidence type="ECO:0000256" key="3">
    <source>
        <dbReference type="ARBA" id="ARBA00022692"/>
    </source>
</evidence>
<dbReference type="InterPro" id="IPR016181">
    <property type="entry name" value="Acyl_CoA_acyltransferase"/>
</dbReference>
<evidence type="ECO:0000256" key="1">
    <source>
        <dbReference type="ARBA" id="ARBA00004651"/>
    </source>
</evidence>
<sequence length="562" mass="60701">MTTDEKAKSKRRPPISLAARLAGLVLDFTPGVFAVLAFAAGAVMLAASATPEIGARLEPVARYAPVLVIELSHFLASVVGFLLMVIASGLWRRQRGAFWIALALLAGGAVFSVLRHAPVIEPALLVGVAAAMLPCRRAFRRRSRLTAGAISPVWLGAIVVTVGAAAWLGFFAYRDIPYTDELWWTFLRDADVARFLRAEAALALLTLLLGLSVLFSRPSARGRGRASPEDIERAAAILETAQDAPTNAALALVGDKDLLFSASGRSFLMFRVRGAHFVALESPAGDPAERRDLLWAFLELADREGRGAVMYGVGDELLPDLASLGMSIRKVGESATVDLSTFSLTGRARQDLRTARNRAEREGYRFELLPPGSAAAHEAELSRISNAWLAAQKGGEKGFSMGRFDLAYLNRTPLAVVRGPDGAVAFANLLVNRARSEVGVDLMRHLEVRSFVMDYLFAEAILWAQREGYRTFDLGKTPLAGLDDHDLAPLFIRLGDLVFDEGGALYSFQGLRAYKTKFSPSWRPVYIAATPGVPMVSALLDVALLSSGGWRGVLGLRGRPKG</sequence>
<dbReference type="SUPFAM" id="SSF55729">
    <property type="entry name" value="Acyl-CoA N-acyltransferases (Nat)"/>
    <property type="match status" value="1"/>
</dbReference>
<dbReference type="InterPro" id="IPR024320">
    <property type="entry name" value="LPG_synthase_C"/>
</dbReference>
<evidence type="ECO:0000313" key="9">
    <source>
        <dbReference type="Proteomes" id="UP001597237"/>
    </source>
</evidence>
<feature type="transmembrane region" description="Helical" evidence="6">
    <location>
        <begin position="151"/>
        <end position="173"/>
    </location>
</feature>
<feature type="transmembrane region" description="Helical" evidence="6">
    <location>
        <begin position="67"/>
        <end position="90"/>
    </location>
</feature>
<evidence type="ECO:0000256" key="2">
    <source>
        <dbReference type="ARBA" id="ARBA00022475"/>
    </source>
</evidence>
<accession>A0ABW4N1X3</accession>
<feature type="transmembrane region" description="Helical" evidence="6">
    <location>
        <begin position="193"/>
        <end position="215"/>
    </location>
</feature>
<dbReference type="RefSeq" id="WP_377282732.1">
    <property type="nucleotide sequence ID" value="NZ_JBHRSI010000008.1"/>
</dbReference>
<reference evidence="9" key="1">
    <citation type="journal article" date="2019" name="Int. J. Syst. Evol. Microbiol.">
        <title>The Global Catalogue of Microorganisms (GCM) 10K type strain sequencing project: providing services to taxonomists for standard genome sequencing and annotation.</title>
        <authorList>
            <consortium name="The Broad Institute Genomics Platform"/>
            <consortium name="The Broad Institute Genome Sequencing Center for Infectious Disease"/>
            <person name="Wu L."/>
            <person name="Ma J."/>
        </authorList>
    </citation>
    <scope>NUCLEOTIDE SEQUENCE [LARGE SCALE GENOMIC DNA]</scope>
    <source>
        <strain evidence="9">DFY28</strain>
    </source>
</reference>
<evidence type="ECO:0000256" key="5">
    <source>
        <dbReference type="ARBA" id="ARBA00023136"/>
    </source>
</evidence>
<keyword evidence="9" id="KW-1185">Reference proteome</keyword>